<evidence type="ECO:0000259" key="1">
    <source>
        <dbReference type="Pfam" id="PF13456"/>
    </source>
</evidence>
<dbReference type="Pfam" id="PF13456">
    <property type="entry name" value="RVT_3"/>
    <property type="match status" value="1"/>
</dbReference>
<gene>
    <name evidence="2" type="ORF">LWI29_002137</name>
</gene>
<evidence type="ECO:0000313" key="2">
    <source>
        <dbReference type="EMBL" id="KAK0594959.1"/>
    </source>
</evidence>
<feature type="domain" description="RNase H type-1" evidence="1">
    <location>
        <begin position="165"/>
        <end position="212"/>
    </location>
</feature>
<reference evidence="2" key="1">
    <citation type="journal article" date="2022" name="Plant J.">
        <title>Strategies of tolerance reflected in two North American maple genomes.</title>
        <authorList>
            <person name="McEvoy S.L."/>
            <person name="Sezen U.U."/>
            <person name="Trouern-Trend A."/>
            <person name="McMahon S.M."/>
            <person name="Schaberg P.G."/>
            <person name="Yang J."/>
            <person name="Wegrzyn J.L."/>
            <person name="Swenson N.G."/>
        </authorList>
    </citation>
    <scope>NUCLEOTIDE SEQUENCE</scope>
    <source>
        <strain evidence="2">NS2018</strain>
    </source>
</reference>
<protein>
    <recommendedName>
        <fullName evidence="1">RNase H type-1 domain-containing protein</fullName>
    </recommendedName>
</protein>
<dbReference type="GO" id="GO:0003676">
    <property type="term" value="F:nucleic acid binding"/>
    <property type="evidence" value="ECO:0007669"/>
    <property type="project" value="InterPro"/>
</dbReference>
<organism evidence="2 3">
    <name type="scientific">Acer saccharum</name>
    <name type="common">Sugar maple</name>
    <dbReference type="NCBI Taxonomy" id="4024"/>
    <lineage>
        <taxon>Eukaryota</taxon>
        <taxon>Viridiplantae</taxon>
        <taxon>Streptophyta</taxon>
        <taxon>Embryophyta</taxon>
        <taxon>Tracheophyta</taxon>
        <taxon>Spermatophyta</taxon>
        <taxon>Magnoliopsida</taxon>
        <taxon>eudicotyledons</taxon>
        <taxon>Gunneridae</taxon>
        <taxon>Pentapetalae</taxon>
        <taxon>rosids</taxon>
        <taxon>malvids</taxon>
        <taxon>Sapindales</taxon>
        <taxon>Sapindaceae</taxon>
        <taxon>Hippocastanoideae</taxon>
        <taxon>Acereae</taxon>
        <taxon>Acer</taxon>
    </lineage>
</organism>
<evidence type="ECO:0000313" key="3">
    <source>
        <dbReference type="Proteomes" id="UP001168877"/>
    </source>
</evidence>
<reference evidence="2" key="2">
    <citation type="submission" date="2023-06" db="EMBL/GenBank/DDBJ databases">
        <authorList>
            <person name="Swenson N.G."/>
            <person name="Wegrzyn J.L."/>
            <person name="Mcevoy S.L."/>
        </authorList>
    </citation>
    <scope>NUCLEOTIDE SEQUENCE</scope>
    <source>
        <strain evidence="2">NS2018</strain>
        <tissue evidence="2">Leaf</tissue>
    </source>
</reference>
<dbReference type="GO" id="GO:0004523">
    <property type="term" value="F:RNA-DNA hybrid ribonuclease activity"/>
    <property type="evidence" value="ECO:0007669"/>
    <property type="project" value="InterPro"/>
</dbReference>
<dbReference type="InterPro" id="IPR002156">
    <property type="entry name" value="RNaseH_domain"/>
</dbReference>
<dbReference type="AlphaFoldDB" id="A0AA39STF4"/>
<name>A0AA39STF4_ACESA</name>
<comment type="caution">
    <text evidence="2">The sequence shown here is derived from an EMBL/GenBank/DDBJ whole genome shotgun (WGS) entry which is preliminary data.</text>
</comment>
<accession>A0AA39STF4</accession>
<dbReference type="Proteomes" id="UP001168877">
    <property type="component" value="Unassembled WGS sequence"/>
</dbReference>
<dbReference type="EMBL" id="JAUESC010000004">
    <property type="protein sequence ID" value="KAK0594959.1"/>
    <property type="molecule type" value="Genomic_DNA"/>
</dbReference>
<proteinExistence type="predicted"/>
<keyword evidence="3" id="KW-1185">Reference proteome</keyword>
<sequence length="225" mass="25508">MKNLVDMLCIIGPGPPNRPDPLLGPNLHRTTYIDELVSSTDEVILLLLYTEVDESRTTYSLDMAHALANQFKKGKECLTVTNDFIRALKNGKNPYRNPLSQDIREGDYPFGTPLTHRLYYNEYGFDYNEDDHKDMVSACFIGEFVMTANPKVVALTVNNVRTLNARLQELKKLKLVHFLYDIRQFLKSSDGFDIKYMPRESNSFADSLAKAASSGGGDRLEWGDV</sequence>